<reference evidence="2 3" key="1">
    <citation type="journal article" date="2014" name="Arch. Microbiol.">
        <title>Bacillus mesophilum sp. nov., strain IITR-54T, a novel 4-chlorobiphenyl dechlorinating bacterium.</title>
        <authorList>
            <person name="Manickam N."/>
            <person name="Singh N.K."/>
            <person name="Bajaj A."/>
            <person name="Kumar R.M."/>
            <person name="Kaur G."/>
            <person name="Kaur N."/>
            <person name="Bala M."/>
            <person name="Kumar A."/>
            <person name="Mayilraj S."/>
        </authorList>
    </citation>
    <scope>NUCLEOTIDE SEQUENCE [LARGE SCALE GENOMIC DNA]</scope>
    <source>
        <strain evidence="2 3">IITR-54</strain>
    </source>
</reference>
<proteinExistence type="predicted"/>
<evidence type="ECO:0000313" key="3">
    <source>
        <dbReference type="Proteomes" id="UP000441354"/>
    </source>
</evidence>
<dbReference type="EMBL" id="WBOT01000002">
    <property type="protein sequence ID" value="KAB2333889.1"/>
    <property type="molecule type" value="Genomic_DNA"/>
</dbReference>
<name>A0A7V7RN88_9BACI</name>
<feature type="region of interest" description="Disordered" evidence="1">
    <location>
        <begin position="1"/>
        <end position="21"/>
    </location>
</feature>
<dbReference type="RefSeq" id="WP_151573262.1">
    <property type="nucleotide sequence ID" value="NZ_WBOT01000002.1"/>
</dbReference>
<dbReference type="Proteomes" id="UP000441354">
    <property type="component" value="Unassembled WGS sequence"/>
</dbReference>
<comment type="caution">
    <text evidence="2">The sequence shown here is derived from an EMBL/GenBank/DDBJ whole genome shotgun (WGS) entry which is preliminary data.</text>
</comment>
<dbReference type="OrthoDB" id="2860117at2"/>
<dbReference type="InterPro" id="IPR025571">
    <property type="entry name" value="YqfQ"/>
</dbReference>
<dbReference type="AlphaFoldDB" id="A0A7V7RN88"/>
<evidence type="ECO:0008006" key="4">
    <source>
        <dbReference type="Google" id="ProtNLM"/>
    </source>
</evidence>
<evidence type="ECO:0000256" key="1">
    <source>
        <dbReference type="SAM" id="MobiDB-lite"/>
    </source>
</evidence>
<sequence length="188" mass="19537">MFPGQRGPFQGGMPRSPFMGPMGGQPHMGQMMRAPMRGQGGGGGGLLAKILGGGGNKAGGAAGLLGSRAAGGAGAASSGGFLQTLTNPAAISGFLNNTQKVLHTANQIGPMVQQYGPMVKNLPAMWKLYRGLKDMPDADDTEEETKEKPVKSKQKKTSQNIEFAGEESVEFTPDKKAKKGSSSPKLYI</sequence>
<organism evidence="2 3">
    <name type="scientific">Bacillus mesophilum</name>
    <dbReference type="NCBI Taxonomy" id="1071718"/>
    <lineage>
        <taxon>Bacteria</taxon>
        <taxon>Bacillati</taxon>
        <taxon>Bacillota</taxon>
        <taxon>Bacilli</taxon>
        <taxon>Bacillales</taxon>
        <taxon>Bacillaceae</taxon>
        <taxon>Bacillus</taxon>
    </lineage>
</organism>
<keyword evidence="3" id="KW-1185">Reference proteome</keyword>
<accession>A0A7V7RN88</accession>
<dbReference type="Pfam" id="PF14181">
    <property type="entry name" value="YqfQ"/>
    <property type="match status" value="1"/>
</dbReference>
<gene>
    <name evidence="2" type="ORF">F7732_07345</name>
</gene>
<evidence type="ECO:0000313" key="2">
    <source>
        <dbReference type="EMBL" id="KAB2333889.1"/>
    </source>
</evidence>
<protein>
    <recommendedName>
        <fullName evidence="4">YqfQ-like protein</fullName>
    </recommendedName>
</protein>
<feature type="region of interest" description="Disordered" evidence="1">
    <location>
        <begin position="137"/>
        <end position="188"/>
    </location>
</feature>